<feature type="domain" description="Gliding motility-associated protein GldM C-terminal" evidence="1">
    <location>
        <begin position="413"/>
        <end position="530"/>
    </location>
</feature>
<protein>
    <recommendedName>
        <fullName evidence="7">Gliding motility protein GldM</fullName>
    </recommendedName>
</protein>
<dbReference type="RefSeq" id="WP_238806881.1">
    <property type="nucleotide sequence ID" value="NZ_CAKLPY010000002.1"/>
</dbReference>
<feature type="domain" description="Gliding motility-associated protein GldM second immunoglobulin-like" evidence="4">
    <location>
        <begin position="333"/>
        <end position="410"/>
    </location>
</feature>
<dbReference type="InterPro" id="IPR048406">
    <property type="entry name" value="GldM_Ig-like-2"/>
</dbReference>
<dbReference type="InterPro" id="IPR019859">
    <property type="entry name" value="Motility-assoc_prot_GldM"/>
</dbReference>
<feature type="domain" description="Gliding motility-associated protein GldM N-terminal" evidence="2">
    <location>
        <begin position="33"/>
        <end position="223"/>
    </location>
</feature>
<evidence type="ECO:0008006" key="7">
    <source>
        <dbReference type="Google" id="ProtNLM"/>
    </source>
</evidence>
<comment type="caution">
    <text evidence="5">The sequence shown here is derived from an EMBL/GenBank/DDBJ whole genome shotgun (WGS) entry which is preliminary data.</text>
</comment>
<gene>
    <name evidence="5" type="ORF">EMA8858_02450</name>
</gene>
<dbReference type="InterPro" id="IPR022719">
    <property type="entry name" value="Motility-assoc_prot_GldM_C"/>
</dbReference>
<evidence type="ECO:0000259" key="2">
    <source>
        <dbReference type="Pfam" id="PF12081"/>
    </source>
</evidence>
<sequence>MAGGKESPRQKMINMMYLVLTAMLALQVSNALLQKFQLLNNSLERANSAANGNNEKSVNAIRKEIQEKPGGAQYADVLQKAVEVRKITSEMDNYISGLKQEIVNAGGGLDAETGGVKNPSEEEKVAVLMVGDAKNGKGYELKKKLNDFAIQLQKFAAPNTKFPELAVDASQDPALAKTDEITKSKDFSELYFAQTPVPAALAVLSQKQSEVRRIEGEVLEYLASLVGLKEIKFDEIFAVVIPDSRSVVAGQKYHAEVAIGAYSKSITPRISINGSALPVKDGKGTYEVTASGGEFDKNGQLTRSYKAIVSYPSPDGTMKSVEKEETYTVLKPSVQIETASMPALYFKCANRLVTYSPGLGALYSPSFNGSGAEFIPGGSGKVTIVPNSAKVTMDVVNGGITLQSFPFPVRRVPKPTIKMFGNGSAVDERRGASASGLRTLGARAIADESFKATNPEDASFRVAEFEVNLARGTRKIGGGTFNGEANISGLAQQAQAGDRYVIVIKKVERKNFKGEIESVDVGEVFFTIPLN</sequence>
<dbReference type="Pfam" id="PF12080">
    <property type="entry name" value="GldM_4th"/>
    <property type="match status" value="1"/>
</dbReference>
<evidence type="ECO:0000313" key="6">
    <source>
        <dbReference type="Proteomes" id="UP000837932"/>
    </source>
</evidence>
<proteinExistence type="predicted"/>
<reference evidence="5" key="1">
    <citation type="submission" date="2021-12" db="EMBL/GenBank/DDBJ databases">
        <authorList>
            <person name="Rodrigo-Torres L."/>
            <person name="Arahal R. D."/>
            <person name="Lucena T."/>
        </authorList>
    </citation>
    <scope>NUCLEOTIDE SEQUENCE</scope>
    <source>
        <strain evidence="5">CECT 8858</strain>
    </source>
</reference>
<feature type="domain" description="Gliding motility-associated protein GldM first immunoglobulin-like" evidence="3">
    <location>
        <begin position="229"/>
        <end position="331"/>
    </location>
</feature>
<dbReference type="Pfam" id="PF21602">
    <property type="entry name" value="GldM_3rd"/>
    <property type="match status" value="1"/>
</dbReference>
<dbReference type="Pfam" id="PF12081">
    <property type="entry name" value="GldM_1st"/>
    <property type="match status" value="1"/>
</dbReference>
<dbReference type="InterPro" id="IPR048405">
    <property type="entry name" value="GldM_Ig-like-1"/>
</dbReference>
<evidence type="ECO:0000313" key="5">
    <source>
        <dbReference type="EMBL" id="CAH0996319.1"/>
    </source>
</evidence>
<dbReference type="InterPro" id="IPR022720">
    <property type="entry name" value="Motility-assoc_prot_GldM_N"/>
</dbReference>
<accession>A0ABM9ARK7</accession>
<organism evidence="5 6">
    <name type="scientific">Emticicia aquatica</name>
    <dbReference type="NCBI Taxonomy" id="1681835"/>
    <lineage>
        <taxon>Bacteria</taxon>
        <taxon>Pseudomonadati</taxon>
        <taxon>Bacteroidota</taxon>
        <taxon>Cytophagia</taxon>
        <taxon>Cytophagales</taxon>
        <taxon>Leadbetterellaceae</taxon>
        <taxon>Emticicia</taxon>
    </lineage>
</organism>
<dbReference type="Pfam" id="PF21601">
    <property type="entry name" value="GldM_2nd"/>
    <property type="match status" value="1"/>
</dbReference>
<dbReference type="EMBL" id="CAKLPY010000002">
    <property type="protein sequence ID" value="CAH0996319.1"/>
    <property type="molecule type" value="Genomic_DNA"/>
</dbReference>
<keyword evidence="6" id="KW-1185">Reference proteome</keyword>
<name>A0ABM9ARK7_9BACT</name>
<evidence type="ECO:0000259" key="1">
    <source>
        <dbReference type="Pfam" id="PF12080"/>
    </source>
</evidence>
<evidence type="ECO:0000259" key="4">
    <source>
        <dbReference type="Pfam" id="PF21602"/>
    </source>
</evidence>
<dbReference type="NCBIfam" id="TIGR03517">
    <property type="entry name" value="GldM_gliding"/>
    <property type="match status" value="1"/>
</dbReference>
<dbReference type="Proteomes" id="UP000837932">
    <property type="component" value="Unassembled WGS sequence"/>
</dbReference>
<evidence type="ECO:0000259" key="3">
    <source>
        <dbReference type="Pfam" id="PF21601"/>
    </source>
</evidence>